<dbReference type="RefSeq" id="WP_267223896.1">
    <property type="nucleotide sequence ID" value="NZ_JAPCWC010000028.1"/>
</dbReference>
<organism evidence="1 2">
    <name type="scientific">Novosphingobium clariflavum</name>
    <dbReference type="NCBI Taxonomy" id="2029884"/>
    <lineage>
        <taxon>Bacteria</taxon>
        <taxon>Pseudomonadati</taxon>
        <taxon>Pseudomonadota</taxon>
        <taxon>Alphaproteobacteria</taxon>
        <taxon>Sphingomonadales</taxon>
        <taxon>Sphingomonadaceae</taxon>
        <taxon>Novosphingobium</taxon>
    </lineage>
</organism>
<keyword evidence="2" id="KW-1185">Reference proteome</keyword>
<evidence type="ECO:0000313" key="1">
    <source>
        <dbReference type="EMBL" id="MFC0686427.1"/>
    </source>
</evidence>
<proteinExistence type="predicted"/>
<protein>
    <submittedName>
        <fullName evidence="1">Uncharacterized protein</fullName>
    </submittedName>
</protein>
<reference evidence="1 2" key="1">
    <citation type="submission" date="2024-09" db="EMBL/GenBank/DDBJ databases">
        <authorList>
            <person name="Sun Q."/>
            <person name="Mori K."/>
        </authorList>
    </citation>
    <scope>NUCLEOTIDE SEQUENCE [LARGE SCALE GENOMIC DNA]</scope>
    <source>
        <strain evidence="1 2">CICC 11035S</strain>
    </source>
</reference>
<comment type="caution">
    <text evidence="1">The sequence shown here is derived from an EMBL/GenBank/DDBJ whole genome shotgun (WGS) entry which is preliminary data.</text>
</comment>
<gene>
    <name evidence="1" type="ORF">ACFFF8_17720</name>
</gene>
<dbReference type="Proteomes" id="UP001589858">
    <property type="component" value="Unassembled WGS sequence"/>
</dbReference>
<accession>A0ABV6SCM7</accession>
<name>A0ABV6SCM7_9SPHN</name>
<dbReference type="EMBL" id="JBHLTM010000067">
    <property type="protein sequence ID" value="MFC0686427.1"/>
    <property type="molecule type" value="Genomic_DNA"/>
</dbReference>
<sequence>MSADLENALVRRMATASALLARAVAEVRSDTRGYIEAGSHLVPDLFGNLTIVRDSEARLSIEGEMGRIELIREIEGFLGFAPAPGPDWFDAIIAQGPAWAEVSPCAN</sequence>
<evidence type="ECO:0000313" key="2">
    <source>
        <dbReference type="Proteomes" id="UP001589858"/>
    </source>
</evidence>